<name>A0ABW8ITN5_9GAMM</name>
<evidence type="ECO:0000313" key="3">
    <source>
        <dbReference type="Proteomes" id="UP001620405"/>
    </source>
</evidence>
<keyword evidence="3" id="KW-1185">Reference proteome</keyword>
<sequence>MQCLSHQRGVTLIEVLIAVLIFSIGLVGVAGLLMMSARSNHAAYLRTQVTFLAQSMADRMQANSIGVWRGDYDGTYPNGKTQDCAAGCTPQQLALHDQGAWSSQLVTFLPAGVAASIACNKAGVAVAPTADQLALRPPYGGTCKMTVAWTELGNGATDFTGNDQPPQTFAWEFQP</sequence>
<keyword evidence="1" id="KW-1133">Transmembrane helix</keyword>
<dbReference type="PROSITE" id="PS00409">
    <property type="entry name" value="PROKAR_NTER_METHYL"/>
    <property type="match status" value="1"/>
</dbReference>
<evidence type="ECO:0000313" key="2">
    <source>
        <dbReference type="EMBL" id="MFK2873340.1"/>
    </source>
</evidence>
<organism evidence="2 3">
    <name type="scientific">Dyella lipolytica</name>
    <dbReference type="NCBI Taxonomy" id="1867835"/>
    <lineage>
        <taxon>Bacteria</taxon>
        <taxon>Pseudomonadati</taxon>
        <taxon>Pseudomonadota</taxon>
        <taxon>Gammaproteobacteria</taxon>
        <taxon>Lysobacterales</taxon>
        <taxon>Rhodanobacteraceae</taxon>
        <taxon>Dyella</taxon>
    </lineage>
</organism>
<dbReference type="Pfam" id="PF07963">
    <property type="entry name" value="N_methyl"/>
    <property type="match status" value="1"/>
</dbReference>
<dbReference type="InterPro" id="IPR013362">
    <property type="entry name" value="Pilus_4_PilV"/>
</dbReference>
<dbReference type="EMBL" id="JADIKG010000011">
    <property type="protein sequence ID" value="MFK2873340.1"/>
    <property type="molecule type" value="Genomic_DNA"/>
</dbReference>
<accession>A0ABW8ITN5</accession>
<dbReference type="InterPro" id="IPR012902">
    <property type="entry name" value="N_methyl_site"/>
</dbReference>
<gene>
    <name evidence="2" type="primary">pilV</name>
    <name evidence="2" type="ORF">ISP13_07320</name>
</gene>
<dbReference type="Proteomes" id="UP001620405">
    <property type="component" value="Unassembled WGS sequence"/>
</dbReference>
<dbReference type="RefSeq" id="WP_284397661.1">
    <property type="nucleotide sequence ID" value="NZ_BSNQ01000003.1"/>
</dbReference>
<evidence type="ECO:0000256" key="1">
    <source>
        <dbReference type="SAM" id="Phobius"/>
    </source>
</evidence>
<dbReference type="NCBIfam" id="TIGR02523">
    <property type="entry name" value="type_IV_pilV"/>
    <property type="match status" value="1"/>
</dbReference>
<dbReference type="NCBIfam" id="TIGR02532">
    <property type="entry name" value="IV_pilin_GFxxxE"/>
    <property type="match status" value="1"/>
</dbReference>
<reference evidence="2 3" key="1">
    <citation type="submission" date="2020-10" db="EMBL/GenBank/DDBJ databases">
        <title>Phylogeny of dyella-like bacteria.</title>
        <authorList>
            <person name="Fu J."/>
        </authorList>
    </citation>
    <scope>NUCLEOTIDE SEQUENCE [LARGE SCALE GENOMIC DNA]</scope>
    <source>
        <strain evidence="2 3">DHOB07</strain>
    </source>
</reference>
<keyword evidence="1" id="KW-0812">Transmembrane</keyword>
<comment type="caution">
    <text evidence="2">The sequence shown here is derived from an EMBL/GenBank/DDBJ whole genome shotgun (WGS) entry which is preliminary data.</text>
</comment>
<feature type="transmembrane region" description="Helical" evidence="1">
    <location>
        <begin position="12"/>
        <end position="35"/>
    </location>
</feature>
<proteinExistence type="predicted"/>
<protein>
    <submittedName>
        <fullName evidence="2">Type IV pilus modification protein PilV</fullName>
    </submittedName>
</protein>
<keyword evidence="1" id="KW-0472">Membrane</keyword>